<dbReference type="EMBL" id="FR824312">
    <property type="protein sequence ID" value="CCA24959.1"/>
    <property type="molecule type" value="Genomic_DNA"/>
</dbReference>
<sequence length="106" mass="11593">MNEMVMGWNCKKQTAVAFSTAEAEYAAASIGGEELLSLEKLAKEIGLQVNLPICMNMNNHVAIKQAENEAKSSQAKHVDVRLKSDILTKPTLDPRTQDLRAPIGLN</sequence>
<dbReference type="AlphaFoldDB" id="F0WU81"/>
<reference evidence="1" key="1">
    <citation type="journal article" date="2011" name="PLoS Biol.">
        <title>Gene gain and loss during evolution of obligate parasitism in the white rust pathogen of Arabidopsis thaliana.</title>
        <authorList>
            <person name="Kemen E."/>
            <person name="Gardiner A."/>
            <person name="Schultz-Larsen T."/>
            <person name="Kemen A.C."/>
            <person name="Balmuth A.L."/>
            <person name="Robert-Seilaniantz A."/>
            <person name="Bailey K."/>
            <person name="Holub E."/>
            <person name="Studholme D.J."/>
            <person name="Maclean D."/>
            <person name="Jones J.D."/>
        </authorList>
    </citation>
    <scope>NUCLEOTIDE SEQUENCE</scope>
</reference>
<name>F0WU81_9STRA</name>
<dbReference type="CDD" id="cd09272">
    <property type="entry name" value="RNase_HI_RT_Ty1"/>
    <property type="match status" value="1"/>
</dbReference>
<proteinExistence type="predicted"/>
<accession>F0WU81</accession>
<organism evidence="1">
    <name type="scientific">Albugo laibachii Nc14</name>
    <dbReference type="NCBI Taxonomy" id="890382"/>
    <lineage>
        <taxon>Eukaryota</taxon>
        <taxon>Sar</taxon>
        <taxon>Stramenopiles</taxon>
        <taxon>Oomycota</taxon>
        <taxon>Peronosporomycetes</taxon>
        <taxon>Albuginales</taxon>
        <taxon>Albuginaceae</taxon>
        <taxon>Albugo</taxon>
    </lineage>
</organism>
<dbReference type="HOGENOM" id="CLU_001650_6_3_1"/>
<evidence type="ECO:0000313" key="1">
    <source>
        <dbReference type="EMBL" id="CCA24959.1"/>
    </source>
</evidence>
<protein>
    <submittedName>
        <fullName evidence="1">AlNc14C267G9903 protein</fullName>
    </submittedName>
</protein>
<gene>
    <name evidence="1" type="primary">AlNc14C267G9903</name>
    <name evidence="1" type="ORF">ALNC14_111030</name>
</gene>
<reference evidence="1" key="2">
    <citation type="submission" date="2011-02" db="EMBL/GenBank/DDBJ databases">
        <authorList>
            <person name="MacLean D."/>
        </authorList>
    </citation>
    <scope>NUCLEOTIDE SEQUENCE</scope>
</reference>